<feature type="transmembrane region" description="Helical" evidence="1">
    <location>
        <begin position="103"/>
        <end position="124"/>
    </location>
</feature>
<evidence type="ECO:0000256" key="1">
    <source>
        <dbReference type="SAM" id="Phobius"/>
    </source>
</evidence>
<protein>
    <recommendedName>
        <fullName evidence="4">Gustatory receptor</fullName>
    </recommendedName>
</protein>
<evidence type="ECO:0000313" key="3">
    <source>
        <dbReference type="Proteomes" id="UP000807504"/>
    </source>
</evidence>
<keyword evidence="1" id="KW-0472">Membrane</keyword>
<dbReference type="AlphaFoldDB" id="A0A8T0G4E0"/>
<dbReference type="EMBL" id="JABXBU010000001">
    <property type="protein sequence ID" value="KAF8796910.1"/>
    <property type="molecule type" value="Genomic_DNA"/>
</dbReference>
<dbReference type="GO" id="GO:0008527">
    <property type="term" value="F:taste receptor activity"/>
    <property type="evidence" value="ECO:0007669"/>
    <property type="project" value="InterPro"/>
</dbReference>
<accession>A0A8T0G4E0</accession>
<comment type="caution">
    <text evidence="2">The sequence shown here is derived from an EMBL/GenBank/DDBJ whole genome shotgun (WGS) entry which is preliminary data.</text>
</comment>
<dbReference type="Pfam" id="PF06151">
    <property type="entry name" value="Trehalose_recp"/>
    <property type="match status" value="1"/>
</dbReference>
<evidence type="ECO:0000313" key="2">
    <source>
        <dbReference type="EMBL" id="KAF8796910.1"/>
    </source>
</evidence>
<proteinExistence type="predicted"/>
<feature type="transmembrane region" description="Helical" evidence="1">
    <location>
        <begin position="136"/>
        <end position="155"/>
    </location>
</feature>
<dbReference type="Proteomes" id="UP000807504">
    <property type="component" value="Unassembled WGS sequence"/>
</dbReference>
<feature type="transmembrane region" description="Helical" evidence="1">
    <location>
        <begin position="209"/>
        <end position="227"/>
    </location>
</feature>
<keyword evidence="3" id="KW-1185">Reference proteome</keyword>
<name>A0A8T0G4E0_ARGBR</name>
<sequence>MWTLHFIINRLAQVKIIIPLGFDKIPSIFAYIVEALAIHFYFVAGVSQSVFVTYYSFVCKNLEILLCNLHNQLQNKCSVKDFDKYLAVYEKIVENMSTFDEHFSLVAFLSTLLAMICSFSSGYSLAFSPDLSQTTIIYYIISLSFYLSTQLVLMITDSLANELLNEIQNVLQESLNKLYPSDSEKRRICINTEESNLTLWKIYVLDRSLAMSSIGTLVTYGILLATLGK</sequence>
<reference evidence="2" key="1">
    <citation type="journal article" date="2020" name="bioRxiv">
        <title>Chromosome-level reference genome of the European wasp spider Argiope bruennichi: a resource for studies on range expansion and evolutionary adaptation.</title>
        <authorList>
            <person name="Sheffer M.M."/>
            <person name="Hoppe A."/>
            <person name="Krehenwinkel H."/>
            <person name="Uhl G."/>
            <person name="Kuss A.W."/>
            <person name="Jensen L."/>
            <person name="Jensen C."/>
            <person name="Gillespie R.G."/>
            <person name="Hoff K.J."/>
            <person name="Prost S."/>
        </authorList>
    </citation>
    <scope>NUCLEOTIDE SEQUENCE</scope>
</reference>
<keyword evidence="1" id="KW-0812">Transmembrane</keyword>
<organism evidence="2 3">
    <name type="scientific">Argiope bruennichi</name>
    <name type="common">Wasp spider</name>
    <name type="synonym">Aranea bruennichi</name>
    <dbReference type="NCBI Taxonomy" id="94029"/>
    <lineage>
        <taxon>Eukaryota</taxon>
        <taxon>Metazoa</taxon>
        <taxon>Ecdysozoa</taxon>
        <taxon>Arthropoda</taxon>
        <taxon>Chelicerata</taxon>
        <taxon>Arachnida</taxon>
        <taxon>Araneae</taxon>
        <taxon>Araneomorphae</taxon>
        <taxon>Entelegynae</taxon>
        <taxon>Araneoidea</taxon>
        <taxon>Araneidae</taxon>
        <taxon>Argiope</taxon>
    </lineage>
</organism>
<gene>
    <name evidence="2" type="ORF">HNY73_001239</name>
</gene>
<feature type="transmembrane region" description="Helical" evidence="1">
    <location>
        <begin position="28"/>
        <end position="47"/>
    </location>
</feature>
<dbReference type="InterPro" id="IPR009318">
    <property type="entry name" value="Gustatory_rcpt"/>
</dbReference>
<keyword evidence="1" id="KW-1133">Transmembrane helix</keyword>
<evidence type="ECO:0008006" key="4">
    <source>
        <dbReference type="Google" id="ProtNLM"/>
    </source>
</evidence>
<dbReference type="GO" id="GO:0016020">
    <property type="term" value="C:membrane"/>
    <property type="evidence" value="ECO:0007669"/>
    <property type="project" value="InterPro"/>
</dbReference>
<reference evidence="2" key="2">
    <citation type="submission" date="2020-06" db="EMBL/GenBank/DDBJ databases">
        <authorList>
            <person name="Sheffer M."/>
        </authorList>
    </citation>
    <scope>NUCLEOTIDE SEQUENCE</scope>
</reference>